<evidence type="ECO:0008006" key="6">
    <source>
        <dbReference type="Google" id="ProtNLM"/>
    </source>
</evidence>
<keyword evidence="3" id="KW-0812">Transmembrane</keyword>
<dbReference type="NCBIfam" id="TIGR00885">
    <property type="entry name" value="fucP"/>
    <property type="match status" value="1"/>
</dbReference>
<feature type="transmembrane region" description="Helical" evidence="3">
    <location>
        <begin position="291"/>
        <end position="311"/>
    </location>
</feature>
<organism evidence="5">
    <name type="scientific">Alexandrium monilatum</name>
    <dbReference type="NCBI Taxonomy" id="311494"/>
    <lineage>
        <taxon>Eukaryota</taxon>
        <taxon>Sar</taxon>
        <taxon>Alveolata</taxon>
        <taxon>Dinophyceae</taxon>
        <taxon>Gonyaulacales</taxon>
        <taxon>Pyrocystaceae</taxon>
        <taxon>Alexandrium</taxon>
    </lineage>
</organism>
<dbReference type="Gene3D" id="1.20.1250.20">
    <property type="entry name" value="MFS general substrate transporter like domains"/>
    <property type="match status" value="2"/>
</dbReference>
<evidence type="ECO:0000256" key="1">
    <source>
        <dbReference type="ARBA" id="ARBA00004429"/>
    </source>
</evidence>
<evidence type="ECO:0000313" key="5">
    <source>
        <dbReference type="EMBL" id="CAE4633219.1"/>
    </source>
</evidence>
<dbReference type="InterPro" id="IPR050375">
    <property type="entry name" value="MFS_TsgA-like"/>
</dbReference>
<feature type="transmembrane region" description="Helical" evidence="3">
    <location>
        <begin position="74"/>
        <end position="94"/>
    </location>
</feature>
<feature type="transmembrane region" description="Helical" evidence="3">
    <location>
        <begin position="318"/>
        <end position="335"/>
    </location>
</feature>
<feature type="transmembrane region" description="Helical" evidence="3">
    <location>
        <begin position="341"/>
        <end position="366"/>
    </location>
</feature>
<accession>A0A7S4W8L8</accession>
<keyword evidence="3" id="KW-1133">Transmembrane helix</keyword>
<feature type="transmembrane region" description="Helical" evidence="3">
    <location>
        <begin position="373"/>
        <end position="395"/>
    </location>
</feature>
<dbReference type="Pfam" id="PF07690">
    <property type="entry name" value="MFS_1"/>
    <property type="match status" value="1"/>
</dbReference>
<keyword evidence="2" id="KW-1003">Cell membrane</keyword>
<feature type="signal peptide" evidence="4">
    <location>
        <begin position="1"/>
        <end position="23"/>
    </location>
</feature>
<sequence>MAATANVWPLALLVSLFVLWGAANNLNDILIKQFQKAFTLGDMQASLVQSAFYTGYFIGALPAARLARAYGYKISITTGLALFSVGAFLFFPISRNGGSYPGFLVCLYLIAFGLAFLESAANPWIVLLGDSSKPGSGSGILALNFAQAFNPLGSIGGILIGRFFILDGREYVPPQGKQTLPGAMTEYQRHEAAMVGVPYVVLGCVVAVLTLCFICTKFPRTSADDSEPDRQLTFARFCACANRLWRVPGFAQGLLAQFTYVGAQVCIWSFVIRLVQAELPGVSETRAADFMLFSLVTFMLGRFAAAALLLVVNERRLLCIYAVFACLMTVIIAAVRGRAAVAAVCAASFFMSMMYPTIFGLVLAPLDGQDTEVAAALLVMMVVGGAAVAPVMGGVSDASSIALAYLVPGACFLNIAAFAAQHSLGRFHAEFKPLLRN</sequence>
<dbReference type="PANTHER" id="PTHR43702">
    <property type="entry name" value="L-FUCOSE-PROTON SYMPORTER"/>
    <property type="match status" value="1"/>
</dbReference>
<name>A0A7S4W8L8_9DINO</name>
<reference evidence="5" key="1">
    <citation type="submission" date="2021-01" db="EMBL/GenBank/DDBJ databases">
        <authorList>
            <person name="Corre E."/>
            <person name="Pelletier E."/>
            <person name="Niang G."/>
            <person name="Scheremetjew M."/>
            <person name="Finn R."/>
            <person name="Kale V."/>
            <person name="Holt S."/>
            <person name="Cochrane G."/>
            <person name="Meng A."/>
            <person name="Brown T."/>
            <person name="Cohen L."/>
        </authorList>
    </citation>
    <scope>NUCLEOTIDE SEQUENCE</scope>
    <source>
        <strain evidence="5">CCMP3105</strain>
    </source>
</reference>
<keyword evidence="3" id="KW-0472">Membrane</keyword>
<keyword evidence="4" id="KW-0732">Signal</keyword>
<dbReference type="InterPro" id="IPR036259">
    <property type="entry name" value="MFS_trans_sf"/>
</dbReference>
<feature type="transmembrane region" description="Helical" evidence="3">
    <location>
        <begin position="140"/>
        <end position="165"/>
    </location>
</feature>
<feature type="transmembrane region" description="Helical" evidence="3">
    <location>
        <begin position="253"/>
        <end position="271"/>
    </location>
</feature>
<feature type="chain" id="PRO_5030522645" description="Major facilitator superfamily (MFS) profile domain-containing protein" evidence="4">
    <location>
        <begin position="24"/>
        <end position="437"/>
    </location>
</feature>
<dbReference type="EMBL" id="HBNR01062942">
    <property type="protein sequence ID" value="CAE4633219.1"/>
    <property type="molecule type" value="Transcribed_RNA"/>
</dbReference>
<gene>
    <name evidence="5" type="ORF">AMON00008_LOCUS44401</name>
</gene>
<dbReference type="AlphaFoldDB" id="A0A7S4W8L8"/>
<dbReference type="InterPro" id="IPR011701">
    <property type="entry name" value="MFS"/>
</dbReference>
<dbReference type="SUPFAM" id="SSF103473">
    <property type="entry name" value="MFS general substrate transporter"/>
    <property type="match status" value="1"/>
</dbReference>
<dbReference type="InterPro" id="IPR005275">
    <property type="entry name" value="Lfuc_symporter_FucP"/>
</dbReference>
<dbReference type="CDD" id="cd17394">
    <property type="entry name" value="MFS_FucP_like"/>
    <property type="match status" value="1"/>
</dbReference>
<comment type="subcellular location">
    <subcellularLocation>
        <location evidence="1">Cell inner membrane</location>
        <topology evidence="1">Multi-pass membrane protein</topology>
    </subcellularLocation>
</comment>
<evidence type="ECO:0000256" key="4">
    <source>
        <dbReference type="SAM" id="SignalP"/>
    </source>
</evidence>
<feature type="transmembrane region" description="Helical" evidence="3">
    <location>
        <begin position="47"/>
        <end position="67"/>
    </location>
</feature>
<dbReference type="GO" id="GO:0005886">
    <property type="term" value="C:plasma membrane"/>
    <property type="evidence" value="ECO:0007669"/>
    <property type="project" value="UniProtKB-SubCell"/>
</dbReference>
<dbReference type="GO" id="GO:0015535">
    <property type="term" value="F:fucose:proton symporter activity"/>
    <property type="evidence" value="ECO:0007669"/>
    <property type="project" value="InterPro"/>
</dbReference>
<feature type="transmembrane region" description="Helical" evidence="3">
    <location>
        <begin position="192"/>
        <end position="214"/>
    </location>
</feature>
<dbReference type="PANTHER" id="PTHR43702:SF11">
    <property type="entry name" value="L-FUCOSE-PROTON SYMPORTER"/>
    <property type="match status" value="1"/>
</dbReference>
<evidence type="ECO:0000256" key="3">
    <source>
        <dbReference type="SAM" id="Phobius"/>
    </source>
</evidence>
<feature type="transmembrane region" description="Helical" evidence="3">
    <location>
        <begin position="401"/>
        <end position="420"/>
    </location>
</feature>
<proteinExistence type="predicted"/>
<evidence type="ECO:0000256" key="2">
    <source>
        <dbReference type="ARBA" id="ARBA00022475"/>
    </source>
</evidence>
<protein>
    <recommendedName>
        <fullName evidence="6">Major facilitator superfamily (MFS) profile domain-containing protein</fullName>
    </recommendedName>
</protein>
<feature type="transmembrane region" description="Helical" evidence="3">
    <location>
        <begin position="100"/>
        <end position="128"/>
    </location>
</feature>